<evidence type="ECO:0008006" key="3">
    <source>
        <dbReference type="Google" id="ProtNLM"/>
    </source>
</evidence>
<proteinExistence type="predicted"/>
<evidence type="ECO:0000313" key="2">
    <source>
        <dbReference type="Proteomes" id="UP000703269"/>
    </source>
</evidence>
<organism evidence="1 2">
    <name type="scientific">Phanerochaete sordida</name>
    <dbReference type="NCBI Taxonomy" id="48140"/>
    <lineage>
        <taxon>Eukaryota</taxon>
        <taxon>Fungi</taxon>
        <taxon>Dikarya</taxon>
        <taxon>Basidiomycota</taxon>
        <taxon>Agaricomycotina</taxon>
        <taxon>Agaricomycetes</taxon>
        <taxon>Polyporales</taxon>
        <taxon>Phanerochaetaceae</taxon>
        <taxon>Phanerochaete</taxon>
    </lineage>
</organism>
<dbReference type="OrthoDB" id="2800666at2759"/>
<protein>
    <recommendedName>
        <fullName evidence="3">F-box domain-containing protein</fullName>
    </recommendedName>
</protein>
<evidence type="ECO:0000313" key="1">
    <source>
        <dbReference type="EMBL" id="GJE98101.1"/>
    </source>
</evidence>
<name>A0A9P3GNT4_9APHY</name>
<accession>A0A9P3GNT4</accession>
<dbReference type="SUPFAM" id="SSF52058">
    <property type="entry name" value="L domain-like"/>
    <property type="match status" value="1"/>
</dbReference>
<keyword evidence="2" id="KW-1185">Reference proteome</keyword>
<sequence length="574" mass="64407">MPGSHNPLSREDRAQIEGQVLQYQHEIARLNYRLNQDVAFMRLSNELMAQVFVHCAADWSSKPTAENLSALRRWLPITVVCQHWRGVALSTPSLWDSICVGVADRLTSMFLERSSQVHLNVYGHLYLEDLSDQPNSIDPYHYWQPLAQAAFRILSLCIYIPAINAPLIQRHASIPPFSGLRHLDIRSQRHFSQLSQLPSFLISDEIHLFSLNAHFLPFAIIQPLIKASLRCLRLRDLCMTDLSGATVLDVLATLTDLEELELEGGFPLPLEPSTNMYLILGRAITLPRLRSLAVIAKLPDTAALVLHQFIFPGEAAVTVKYEDDFVGDTDMMNDYEDDNSIAPLARVLSQRLSGESALPSRTFITSLRINFSVHTDHTGVITLPSVTGQSNGTGWEDGTVAPTLCIQAQYKLPVLLVQLSTSSAFRDLRSLEVSDCPPWLHASKSIHVAFTYLPSISLVRASGGGVRPVIDAMLPNWNSENQDWDHRFPGLKVLDLREACLSDIVGWDNIDQRYLNLIEQAISYRPLKAGHRLDELVLENCTGVRRELLNAFEEQVRQVTWDGHGLLTDDVDDD</sequence>
<dbReference type="Proteomes" id="UP000703269">
    <property type="component" value="Unassembled WGS sequence"/>
</dbReference>
<comment type="caution">
    <text evidence="1">The sequence shown here is derived from an EMBL/GenBank/DDBJ whole genome shotgun (WGS) entry which is preliminary data.</text>
</comment>
<gene>
    <name evidence="1" type="ORF">PsYK624_143230</name>
</gene>
<dbReference type="EMBL" id="BPQB01000082">
    <property type="protein sequence ID" value="GJE98101.1"/>
    <property type="molecule type" value="Genomic_DNA"/>
</dbReference>
<dbReference type="AlphaFoldDB" id="A0A9P3GNT4"/>
<reference evidence="1 2" key="1">
    <citation type="submission" date="2021-08" db="EMBL/GenBank/DDBJ databases">
        <title>Draft Genome Sequence of Phanerochaete sordida strain YK-624.</title>
        <authorList>
            <person name="Mori T."/>
            <person name="Dohra H."/>
            <person name="Suzuki T."/>
            <person name="Kawagishi H."/>
            <person name="Hirai H."/>
        </authorList>
    </citation>
    <scope>NUCLEOTIDE SEQUENCE [LARGE SCALE GENOMIC DNA]</scope>
    <source>
        <strain evidence="1 2">YK-624</strain>
    </source>
</reference>